<protein>
    <submittedName>
        <fullName evidence="2">DNA-binding helix-turn-helix protein</fullName>
    </submittedName>
</protein>
<dbReference type="GO" id="GO:0003677">
    <property type="term" value="F:DNA binding"/>
    <property type="evidence" value="ECO:0007669"/>
    <property type="project" value="UniProtKB-KW"/>
</dbReference>
<accession>A0ABN0NYD2</accession>
<keyword evidence="3" id="KW-1185">Reference proteome</keyword>
<comment type="caution">
    <text evidence="2">The sequence shown here is derived from an EMBL/GenBank/DDBJ whole genome shotgun (WGS) entry which is preliminary data.</text>
</comment>
<dbReference type="Gene3D" id="1.10.260.40">
    <property type="entry name" value="lambda repressor-like DNA-binding domains"/>
    <property type="match status" value="1"/>
</dbReference>
<reference evidence="2 3" key="1">
    <citation type="submission" date="2013-08" db="EMBL/GenBank/DDBJ databases">
        <authorList>
            <person name="Weinstock G."/>
            <person name="Sodergren E."/>
            <person name="Wylie T."/>
            <person name="Fulton L."/>
            <person name="Fulton R."/>
            <person name="Fronick C."/>
            <person name="O'Laughlin M."/>
            <person name="Godfrey J."/>
            <person name="Miner T."/>
            <person name="Herter B."/>
            <person name="Appelbaum E."/>
            <person name="Cordes M."/>
            <person name="Lek S."/>
            <person name="Wollam A."/>
            <person name="Pepin K.H."/>
            <person name="Palsikar V.B."/>
            <person name="Mitreva M."/>
            <person name="Wilson R.K."/>
        </authorList>
    </citation>
    <scope>NUCLEOTIDE SEQUENCE [LARGE SCALE GENOMIC DNA]</scope>
    <source>
        <strain evidence="2 3">ATCC 700332</strain>
    </source>
</reference>
<dbReference type="Pfam" id="PF13560">
    <property type="entry name" value="HTH_31"/>
    <property type="match status" value="1"/>
</dbReference>
<dbReference type="Proteomes" id="UP000016649">
    <property type="component" value="Unassembled WGS sequence"/>
</dbReference>
<organism evidence="2 3">
    <name type="scientific">Treponema lecithinolyticum ATCC 700332</name>
    <dbReference type="NCBI Taxonomy" id="1321815"/>
    <lineage>
        <taxon>Bacteria</taxon>
        <taxon>Pseudomonadati</taxon>
        <taxon>Spirochaetota</taxon>
        <taxon>Spirochaetia</taxon>
        <taxon>Spirochaetales</taxon>
        <taxon>Treponemataceae</taxon>
        <taxon>Treponema</taxon>
    </lineage>
</organism>
<name>A0ABN0NYD2_TRELE</name>
<keyword evidence="2" id="KW-0238">DNA-binding</keyword>
<dbReference type="PROSITE" id="PS50943">
    <property type="entry name" value="HTH_CROC1"/>
    <property type="match status" value="1"/>
</dbReference>
<dbReference type="InterPro" id="IPR001387">
    <property type="entry name" value="Cro/C1-type_HTH"/>
</dbReference>
<sequence length="70" mass="7777">MVRELLSANIKKYRKAAGFTQNHFASLCGVSPSFIAHVETNSCGVSVNFIEKVCEILKIEPICLFENQTT</sequence>
<dbReference type="CDD" id="cd00093">
    <property type="entry name" value="HTH_XRE"/>
    <property type="match status" value="1"/>
</dbReference>
<dbReference type="SMART" id="SM00530">
    <property type="entry name" value="HTH_XRE"/>
    <property type="match status" value="1"/>
</dbReference>
<evidence type="ECO:0000313" key="3">
    <source>
        <dbReference type="Proteomes" id="UP000016649"/>
    </source>
</evidence>
<dbReference type="InterPro" id="IPR010982">
    <property type="entry name" value="Lambda_DNA-bd_dom_sf"/>
</dbReference>
<dbReference type="EMBL" id="AWVH01000033">
    <property type="protein sequence ID" value="ERJ92653.1"/>
    <property type="molecule type" value="Genomic_DNA"/>
</dbReference>
<gene>
    <name evidence="2" type="ORF">HMPREF9193_01411</name>
</gene>
<dbReference type="RefSeq" id="WP_021687616.1">
    <property type="nucleotide sequence ID" value="NZ_KI260567.1"/>
</dbReference>
<evidence type="ECO:0000313" key="2">
    <source>
        <dbReference type="EMBL" id="ERJ92653.1"/>
    </source>
</evidence>
<evidence type="ECO:0000259" key="1">
    <source>
        <dbReference type="PROSITE" id="PS50943"/>
    </source>
</evidence>
<feature type="domain" description="HTH cro/C1-type" evidence="1">
    <location>
        <begin position="10"/>
        <end position="65"/>
    </location>
</feature>
<proteinExistence type="predicted"/>
<dbReference type="SUPFAM" id="SSF47413">
    <property type="entry name" value="lambda repressor-like DNA-binding domains"/>
    <property type="match status" value="1"/>
</dbReference>